<gene>
    <name evidence="10" type="ordered locus">Spirs_1697</name>
</gene>
<feature type="domain" description="OmpR/PhoB-type" evidence="9">
    <location>
        <begin position="134"/>
        <end position="230"/>
    </location>
</feature>
<dbReference type="PANTHER" id="PTHR48111:SF40">
    <property type="entry name" value="PHOSPHATE REGULON TRANSCRIPTIONAL REGULATORY PROTEIN PHOB"/>
    <property type="match status" value="1"/>
</dbReference>
<dbReference type="FunFam" id="3.40.50.2300:FF:000001">
    <property type="entry name" value="DNA-binding response regulator PhoB"/>
    <property type="match status" value="1"/>
</dbReference>
<dbReference type="OrthoDB" id="341603at2"/>
<dbReference type="PANTHER" id="PTHR48111">
    <property type="entry name" value="REGULATOR OF RPOS"/>
    <property type="match status" value="1"/>
</dbReference>
<dbReference type="HOGENOM" id="CLU_000445_30_4_12"/>
<dbReference type="InterPro" id="IPR001789">
    <property type="entry name" value="Sig_transdc_resp-reg_receiver"/>
</dbReference>
<keyword evidence="5" id="KW-0804">Transcription</keyword>
<proteinExistence type="predicted"/>
<feature type="DNA-binding region" description="OmpR/PhoB-type" evidence="7">
    <location>
        <begin position="134"/>
        <end position="230"/>
    </location>
</feature>
<organism evidence="10 11">
    <name type="scientific">Sediminispirochaeta smaragdinae (strain DSM 11293 / JCM 15392 / SEBR 4228)</name>
    <name type="common">Spirochaeta smaragdinae</name>
    <dbReference type="NCBI Taxonomy" id="573413"/>
    <lineage>
        <taxon>Bacteria</taxon>
        <taxon>Pseudomonadati</taxon>
        <taxon>Spirochaetota</taxon>
        <taxon>Spirochaetia</taxon>
        <taxon>Spirochaetales</taxon>
        <taxon>Spirochaetaceae</taxon>
        <taxon>Sediminispirochaeta</taxon>
    </lineage>
</organism>
<feature type="modified residue" description="4-aspartylphosphate" evidence="6">
    <location>
        <position position="54"/>
    </location>
</feature>
<evidence type="ECO:0000256" key="7">
    <source>
        <dbReference type="PROSITE-ProRule" id="PRU01091"/>
    </source>
</evidence>
<evidence type="ECO:0000313" key="10">
    <source>
        <dbReference type="EMBL" id="ADK80824.1"/>
    </source>
</evidence>
<dbReference type="GO" id="GO:0005829">
    <property type="term" value="C:cytosol"/>
    <property type="evidence" value="ECO:0007669"/>
    <property type="project" value="TreeGrafter"/>
</dbReference>
<dbReference type="Pfam" id="PF00072">
    <property type="entry name" value="Response_reg"/>
    <property type="match status" value="1"/>
</dbReference>
<dbReference type="GO" id="GO:0000976">
    <property type="term" value="F:transcription cis-regulatory region binding"/>
    <property type="evidence" value="ECO:0007669"/>
    <property type="project" value="TreeGrafter"/>
</dbReference>
<evidence type="ECO:0000256" key="1">
    <source>
        <dbReference type="ARBA" id="ARBA00022553"/>
    </source>
</evidence>
<dbReference type="CDD" id="cd00383">
    <property type="entry name" value="trans_reg_C"/>
    <property type="match status" value="1"/>
</dbReference>
<name>E1R659_SEDSS</name>
<protein>
    <submittedName>
        <fullName evidence="10">Two component transcriptional regulator, winged helix family</fullName>
    </submittedName>
</protein>
<keyword evidence="3" id="KW-0805">Transcription regulation</keyword>
<dbReference type="GO" id="GO:0032993">
    <property type="term" value="C:protein-DNA complex"/>
    <property type="evidence" value="ECO:0007669"/>
    <property type="project" value="TreeGrafter"/>
</dbReference>
<dbReference type="SUPFAM" id="SSF46894">
    <property type="entry name" value="C-terminal effector domain of the bipartite response regulators"/>
    <property type="match status" value="1"/>
</dbReference>
<evidence type="ECO:0000256" key="4">
    <source>
        <dbReference type="ARBA" id="ARBA00023125"/>
    </source>
</evidence>
<feature type="domain" description="Response regulatory" evidence="8">
    <location>
        <begin position="5"/>
        <end position="121"/>
    </location>
</feature>
<dbReference type="Gene3D" id="6.10.250.690">
    <property type="match status" value="1"/>
</dbReference>
<keyword evidence="11" id="KW-1185">Reference proteome</keyword>
<dbReference type="SMART" id="SM00862">
    <property type="entry name" value="Trans_reg_C"/>
    <property type="match status" value="1"/>
</dbReference>
<dbReference type="PROSITE" id="PS50110">
    <property type="entry name" value="RESPONSE_REGULATORY"/>
    <property type="match status" value="1"/>
</dbReference>
<dbReference type="SMART" id="SM00448">
    <property type="entry name" value="REC"/>
    <property type="match status" value="1"/>
</dbReference>
<dbReference type="SUPFAM" id="SSF52172">
    <property type="entry name" value="CheY-like"/>
    <property type="match status" value="1"/>
</dbReference>
<dbReference type="STRING" id="573413.Spirs_1697"/>
<keyword evidence="1 6" id="KW-0597">Phosphoprotein</keyword>
<dbReference type="InterPro" id="IPR016032">
    <property type="entry name" value="Sig_transdc_resp-reg_C-effctor"/>
</dbReference>
<dbReference type="eggNOG" id="COG0745">
    <property type="taxonomic scope" value="Bacteria"/>
</dbReference>
<dbReference type="Proteomes" id="UP000002318">
    <property type="component" value="Chromosome"/>
</dbReference>
<keyword evidence="4 7" id="KW-0238">DNA-binding</keyword>
<evidence type="ECO:0000256" key="2">
    <source>
        <dbReference type="ARBA" id="ARBA00023012"/>
    </source>
</evidence>
<reference evidence="10 11" key="1">
    <citation type="journal article" date="2010" name="Stand. Genomic Sci.">
        <title>Complete genome sequence of Spirochaeta smaragdinae type strain (SEBR 4228).</title>
        <authorList>
            <person name="Mavromatis K."/>
            <person name="Yasawong M."/>
            <person name="Chertkov O."/>
            <person name="Lapidus A."/>
            <person name="Lucas S."/>
            <person name="Nolan M."/>
            <person name="Del Rio T.G."/>
            <person name="Tice H."/>
            <person name="Cheng J.F."/>
            <person name="Pitluck S."/>
            <person name="Liolios K."/>
            <person name="Ivanova N."/>
            <person name="Tapia R."/>
            <person name="Han C."/>
            <person name="Bruce D."/>
            <person name="Goodwin L."/>
            <person name="Pati A."/>
            <person name="Chen A."/>
            <person name="Palaniappan K."/>
            <person name="Land M."/>
            <person name="Hauser L."/>
            <person name="Chang Y.J."/>
            <person name="Jeffries C.D."/>
            <person name="Detter J.C."/>
            <person name="Rohde M."/>
            <person name="Brambilla E."/>
            <person name="Spring S."/>
            <person name="Goker M."/>
            <person name="Sikorski J."/>
            <person name="Woyke T."/>
            <person name="Bristow J."/>
            <person name="Eisen J.A."/>
            <person name="Markowitz V."/>
            <person name="Hugenholtz P."/>
            <person name="Klenk H.P."/>
            <person name="Kyrpides N.C."/>
        </authorList>
    </citation>
    <scope>NUCLEOTIDE SEQUENCE [LARGE SCALE GENOMIC DNA]</scope>
    <source>
        <strain evidence="11">DSM 11293 / JCM 15392 / SEBR 4228</strain>
    </source>
</reference>
<dbReference type="Pfam" id="PF00486">
    <property type="entry name" value="Trans_reg_C"/>
    <property type="match status" value="1"/>
</dbReference>
<evidence type="ECO:0000256" key="5">
    <source>
        <dbReference type="ARBA" id="ARBA00023163"/>
    </source>
</evidence>
<dbReference type="InterPro" id="IPR036388">
    <property type="entry name" value="WH-like_DNA-bd_sf"/>
</dbReference>
<evidence type="ECO:0000259" key="8">
    <source>
        <dbReference type="PROSITE" id="PS50110"/>
    </source>
</evidence>
<dbReference type="KEGG" id="ssm:Spirs_1697"/>
<evidence type="ECO:0000259" key="9">
    <source>
        <dbReference type="PROSITE" id="PS51755"/>
    </source>
</evidence>
<dbReference type="EMBL" id="CP002116">
    <property type="protein sequence ID" value="ADK80824.1"/>
    <property type="molecule type" value="Genomic_DNA"/>
</dbReference>
<accession>E1R659</accession>
<dbReference type="PROSITE" id="PS51755">
    <property type="entry name" value="OMPR_PHOB"/>
    <property type="match status" value="1"/>
</dbReference>
<dbReference type="InterPro" id="IPR039420">
    <property type="entry name" value="WalR-like"/>
</dbReference>
<evidence type="ECO:0000256" key="3">
    <source>
        <dbReference type="ARBA" id="ARBA00023015"/>
    </source>
</evidence>
<dbReference type="InterPro" id="IPR011006">
    <property type="entry name" value="CheY-like_superfamily"/>
</dbReference>
<dbReference type="Gene3D" id="1.10.10.10">
    <property type="entry name" value="Winged helix-like DNA-binding domain superfamily/Winged helix DNA-binding domain"/>
    <property type="match status" value="1"/>
</dbReference>
<evidence type="ECO:0000256" key="6">
    <source>
        <dbReference type="PROSITE-ProRule" id="PRU00169"/>
    </source>
</evidence>
<dbReference type="InterPro" id="IPR001867">
    <property type="entry name" value="OmpR/PhoB-type_DNA-bd"/>
</dbReference>
<keyword evidence="2" id="KW-0902">Two-component regulatory system</keyword>
<sequence length="232" mass="26114">MAHETILVVDDEHDILELLKYNLEREGYSVITVETGEAAAATAAAKQPDLIILDLMLPGIDGVEVCKRIRSREEVKDIPIIMLTAKSEDSDVISGLEVGADDYMTKPFSPKVLVARIRALLRRKQLKEFPPREEPVITIHDIVIDTIRHEVKCSDVSLDLSVTEFSILEFLARNPGWVFSRSQIIGAVKGEDYPVTERSVDVQILGLRKKLKDKGDYIETVRGVGYRMKERV</sequence>
<dbReference type="GO" id="GO:0000156">
    <property type="term" value="F:phosphorelay response regulator activity"/>
    <property type="evidence" value="ECO:0007669"/>
    <property type="project" value="TreeGrafter"/>
</dbReference>
<dbReference type="AlphaFoldDB" id="E1R659"/>
<dbReference type="RefSeq" id="WP_013254288.1">
    <property type="nucleotide sequence ID" value="NC_014364.1"/>
</dbReference>
<evidence type="ECO:0000313" key="11">
    <source>
        <dbReference type="Proteomes" id="UP000002318"/>
    </source>
</evidence>
<dbReference type="Gene3D" id="3.40.50.2300">
    <property type="match status" value="1"/>
</dbReference>
<dbReference type="GO" id="GO:0006355">
    <property type="term" value="P:regulation of DNA-templated transcription"/>
    <property type="evidence" value="ECO:0007669"/>
    <property type="project" value="InterPro"/>
</dbReference>